<keyword evidence="1" id="KW-0547">Nucleotide-binding</keyword>
<evidence type="ECO:0000256" key="3">
    <source>
        <dbReference type="SAM" id="Phobius"/>
    </source>
</evidence>
<reference evidence="4 5" key="1">
    <citation type="journal article" date="2024" name="BMC Genomics">
        <title>De novo assembly and annotation of Popillia japonica's genome with initial clues to its potential as an invasive pest.</title>
        <authorList>
            <person name="Cucini C."/>
            <person name="Boschi S."/>
            <person name="Funari R."/>
            <person name="Cardaioli E."/>
            <person name="Iannotti N."/>
            <person name="Marturano G."/>
            <person name="Paoli F."/>
            <person name="Bruttini M."/>
            <person name="Carapelli A."/>
            <person name="Frati F."/>
            <person name="Nardi F."/>
        </authorList>
    </citation>
    <scope>NUCLEOTIDE SEQUENCE [LARGE SCALE GENOMIC DNA]</scope>
    <source>
        <strain evidence="4">DMR45628</strain>
    </source>
</reference>
<dbReference type="AlphaFoldDB" id="A0AAW1KLW7"/>
<comment type="caution">
    <text evidence="4">The sequence shown here is derived from an EMBL/GenBank/DDBJ whole genome shotgun (WGS) entry which is preliminary data.</text>
</comment>
<protein>
    <submittedName>
        <fullName evidence="4">Uncharacterized protein</fullName>
    </submittedName>
</protein>
<dbReference type="GO" id="GO:0016020">
    <property type="term" value="C:membrane"/>
    <property type="evidence" value="ECO:0007669"/>
    <property type="project" value="TreeGrafter"/>
</dbReference>
<dbReference type="GO" id="GO:0042626">
    <property type="term" value="F:ATPase-coupled transmembrane transporter activity"/>
    <property type="evidence" value="ECO:0007669"/>
    <property type="project" value="TreeGrafter"/>
</dbReference>
<dbReference type="Proteomes" id="UP001458880">
    <property type="component" value="Unassembled WGS sequence"/>
</dbReference>
<evidence type="ECO:0000256" key="2">
    <source>
        <dbReference type="ARBA" id="ARBA00022840"/>
    </source>
</evidence>
<keyword evidence="5" id="KW-1185">Reference proteome</keyword>
<dbReference type="PANTHER" id="PTHR24223:SF415">
    <property type="entry name" value="FI20190P1"/>
    <property type="match status" value="1"/>
</dbReference>
<evidence type="ECO:0000313" key="4">
    <source>
        <dbReference type="EMBL" id="KAK9720658.1"/>
    </source>
</evidence>
<organism evidence="4 5">
    <name type="scientific">Popillia japonica</name>
    <name type="common">Japanese beetle</name>
    <dbReference type="NCBI Taxonomy" id="7064"/>
    <lineage>
        <taxon>Eukaryota</taxon>
        <taxon>Metazoa</taxon>
        <taxon>Ecdysozoa</taxon>
        <taxon>Arthropoda</taxon>
        <taxon>Hexapoda</taxon>
        <taxon>Insecta</taxon>
        <taxon>Pterygota</taxon>
        <taxon>Neoptera</taxon>
        <taxon>Endopterygota</taxon>
        <taxon>Coleoptera</taxon>
        <taxon>Polyphaga</taxon>
        <taxon>Scarabaeiformia</taxon>
        <taxon>Scarabaeidae</taxon>
        <taxon>Rutelinae</taxon>
        <taxon>Popillia</taxon>
    </lineage>
</organism>
<keyword evidence="3" id="KW-1133">Transmembrane helix</keyword>
<name>A0AAW1KLW7_POPJA</name>
<gene>
    <name evidence="4" type="ORF">QE152_g21953</name>
</gene>
<keyword evidence="3" id="KW-0812">Transmembrane</keyword>
<proteinExistence type="predicted"/>
<keyword evidence="3" id="KW-0472">Membrane</keyword>
<dbReference type="PANTHER" id="PTHR24223">
    <property type="entry name" value="ATP-BINDING CASSETTE SUB-FAMILY C"/>
    <property type="match status" value="1"/>
</dbReference>
<dbReference type="EMBL" id="JASPKY010000208">
    <property type="protein sequence ID" value="KAK9720658.1"/>
    <property type="molecule type" value="Genomic_DNA"/>
</dbReference>
<dbReference type="GO" id="GO:0005524">
    <property type="term" value="F:ATP binding"/>
    <property type="evidence" value="ECO:0007669"/>
    <property type="project" value="UniProtKB-KW"/>
</dbReference>
<sequence length="137" mass="15724">MDPGFDVKHENPRAKANIFSKLTFIWMARYFYKGVKRGIDTDDLFRIDRANNSEYLGNKLQAKWEQQLANSKTTGKPPSLMKAILNTFLWSYLGFGVLLLIQAVGLRLFQPQVLRYLLRLFTGVEDGVDDPLLAKPE</sequence>
<evidence type="ECO:0000256" key="1">
    <source>
        <dbReference type="ARBA" id="ARBA00022741"/>
    </source>
</evidence>
<accession>A0AAW1KLW7</accession>
<evidence type="ECO:0000313" key="5">
    <source>
        <dbReference type="Proteomes" id="UP001458880"/>
    </source>
</evidence>
<keyword evidence="2" id="KW-0067">ATP-binding</keyword>
<feature type="transmembrane region" description="Helical" evidence="3">
    <location>
        <begin position="89"/>
        <end position="109"/>
    </location>
</feature>
<dbReference type="InterPro" id="IPR050173">
    <property type="entry name" value="ABC_transporter_C-like"/>
</dbReference>